<feature type="domain" description="Tyr recombinase" evidence="4">
    <location>
        <begin position="299"/>
        <end position="498"/>
    </location>
</feature>
<dbReference type="Gene3D" id="1.10.443.10">
    <property type="entry name" value="Intergrase catalytic core"/>
    <property type="match status" value="1"/>
</dbReference>
<dbReference type="RefSeq" id="WP_370595574.1">
    <property type="nucleotide sequence ID" value="NZ_JALBUR010000004.1"/>
</dbReference>
<dbReference type="Proteomes" id="UP001286174">
    <property type="component" value="Unassembled WGS sequence"/>
</dbReference>
<evidence type="ECO:0000256" key="1">
    <source>
        <dbReference type="ARBA" id="ARBA00008857"/>
    </source>
</evidence>
<dbReference type="Pfam" id="PF00589">
    <property type="entry name" value="Phage_integrase"/>
    <property type="match status" value="1"/>
</dbReference>
<dbReference type="InterPro" id="IPR002104">
    <property type="entry name" value="Integrase_catalytic"/>
</dbReference>
<dbReference type="GO" id="GO:0006310">
    <property type="term" value="P:DNA recombination"/>
    <property type="evidence" value="ECO:0007669"/>
    <property type="project" value="UniProtKB-KW"/>
</dbReference>
<dbReference type="AlphaFoldDB" id="A0AB35U099"/>
<dbReference type="PROSITE" id="PS51898">
    <property type="entry name" value="TYR_RECOMBINASE"/>
    <property type="match status" value="1"/>
</dbReference>
<evidence type="ECO:0000259" key="4">
    <source>
        <dbReference type="PROSITE" id="PS51898"/>
    </source>
</evidence>
<dbReference type="EMBL" id="JALBUR010000004">
    <property type="protein sequence ID" value="MDX8419022.1"/>
    <property type="molecule type" value="Genomic_DNA"/>
</dbReference>
<comment type="similarity">
    <text evidence="1">Belongs to the 'phage' integrase family.</text>
</comment>
<protein>
    <submittedName>
        <fullName evidence="5">Site-specific integrase</fullName>
    </submittedName>
</protein>
<keyword evidence="3" id="KW-0233">DNA recombination</keyword>
<dbReference type="PANTHER" id="PTHR30349">
    <property type="entry name" value="PHAGE INTEGRASE-RELATED"/>
    <property type="match status" value="1"/>
</dbReference>
<reference evidence="5 6" key="1">
    <citation type="submission" date="2022-03" db="EMBL/GenBank/DDBJ databases">
        <title>Novel taxa within the pig intestine.</title>
        <authorList>
            <person name="Wylensek D."/>
            <person name="Bishof K."/>
            <person name="Afrizal A."/>
            <person name="Clavel T."/>
        </authorList>
    </citation>
    <scope>NUCLEOTIDE SEQUENCE [LARGE SCALE GENOMIC DNA]</scope>
    <source>
        <strain evidence="5 6">CLA-KB-P133</strain>
    </source>
</reference>
<dbReference type="PANTHER" id="PTHR30349:SF41">
    <property type="entry name" value="INTEGRASE_RECOMBINASE PROTEIN MJ0367-RELATED"/>
    <property type="match status" value="1"/>
</dbReference>
<name>A0AB35U099_9FIRM</name>
<gene>
    <name evidence="5" type="ORF">MOZ60_02815</name>
</gene>
<sequence length="615" mass="70633">MKKTAKEEKNRVLMVIAPHNPKFNGRSILLSDPELFESPLTGEAGTTVLPNVENTFLNNEVRGFIEDIIIERHFTVESAKQYINHLCCLSFICKGAAYKNAESFSEIGKNIFIDDVLTGLREHGYEVTKRSHRRFDNIVRFYEWVYEIQNPHNGFRFDDDIWRTSDVIEKFHPQTGPRNADHIYFNNLENPWLKNAAKHVFIWQIHSVGLTTDIQYLYFLSHLDSFMQENGIQDMSHFDRDDAEALIEYLHGRLPSSSTYNHVLGAIEEFMKTAALRHLEGMTEADVFLKTDRRRKPKPDPHPYSDRELSAVLKHAEDLSPICRDALIVLLLQGYRSSDLCAARILKPDRTPALTFDEDEEGGGWMIYLYQYKTRKWSLFPLQGAAGRILSRRIELSKQEYGQDCEYIFAFGTDSHLQTEYLRRELRKMVKANDIKGDDGKPLQIGNLHRFRQTVASELIRLSNDPEMVHVFLGQVDDESLGHYIKISDAERMEGMKKIHQENDALIHNIGEDTNVLDDKTVPPDAGEKQLIPLSNGFCGKPGNGICSHANACLNCSMFFPSRKYLEVYLFQRRKLSIAKTAAEMEGYDTIAEHDENMIRKLDKIIHAIQGGEAV</sequence>
<comment type="caution">
    <text evidence="5">The sequence shown here is derived from an EMBL/GenBank/DDBJ whole genome shotgun (WGS) entry which is preliminary data.</text>
</comment>
<evidence type="ECO:0000256" key="3">
    <source>
        <dbReference type="ARBA" id="ARBA00023172"/>
    </source>
</evidence>
<proteinExistence type="inferred from homology"/>
<evidence type="ECO:0000313" key="6">
    <source>
        <dbReference type="Proteomes" id="UP001286174"/>
    </source>
</evidence>
<keyword evidence="6" id="KW-1185">Reference proteome</keyword>
<evidence type="ECO:0000313" key="5">
    <source>
        <dbReference type="EMBL" id="MDX8419022.1"/>
    </source>
</evidence>
<dbReference type="SUPFAM" id="SSF56349">
    <property type="entry name" value="DNA breaking-rejoining enzymes"/>
    <property type="match status" value="1"/>
</dbReference>
<dbReference type="GO" id="GO:0015074">
    <property type="term" value="P:DNA integration"/>
    <property type="evidence" value="ECO:0007669"/>
    <property type="project" value="InterPro"/>
</dbReference>
<dbReference type="GO" id="GO:0003677">
    <property type="term" value="F:DNA binding"/>
    <property type="evidence" value="ECO:0007669"/>
    <property type="project" value="UniProtKB-KW"/>
</dbReference>
<organism evidence="5 6">
    <name type="scientific">Grylomicrobium aquisgranensis</name>
    <dbReference type="NCBI Taxonomy" id="2926318"/>
    <lineage>
        <taxon>Bacteria</taxon>
        <taxon>Bacillati</taxon>
        <taxon>Bacillota</taxon>
        <taxon>Erysipelotrichia</taxon>
        <taxon>Erysipelotrichales</taxon>
        <taxon>Erysipelotrichaceae</taxon>
        <taxon>Grylomicrobium</taxon>
    </lineage>
</organism>
<keyword evidence="2" id="KW-0238">DNA-binding</keyword>
<evidence type="ECO:0000256" key="2">
    <source>
        <dbReference type="ARBA" id="ARBA00023125"/>
    </source>
</evidence>
<dbReference type="InterPro" id="IPR013762">
    <property type="entry name" value="Integrase-like_cat_sf"/>
</dbReference>
<dbReference type="InterPro" id="IPR011010">
    <property type="entry name" value="DNA_brk_join_enz"/>
</dbReference>
<accession>A0AB35U099</accession>
<dbReference type="InterPro" id="IPR050090">
    <property type="entry name" value="Tyrosine_recombinase_XerCD"/>
</dbReference>